<dbReference type="InterPro" id="IPR051781">
    <property type="entry name" value="Metallo-dep_Hydrolase"/>
</dbReference>
<evidence type="ECO:0000313" key="1">
    <source>
        <dbReference type="EMBL" id="EPG73727.1"/>
    </source>
</evidence>
<dbReference type="Gene3D" id="2.30.40.10">
    <property type="entry name" value="Urease, subunit C, domain 1"/>
    <property type="match status" value="1"/>
</dbReference>
<keyword evidence="2" id="KW-1185">Reference proteome</keyword>
<dbReference type="InterPro" id="IPR011059">
    <property type="entry name" value="Metal-dep_hydrolase_composite"/>
</dbReference>
<evidence type="ECO:0000313" key="2">
    <source>
        <dbReference type="Proteomes" id="UP000014540"/>
    </source>
</evidence>
<dbReference type="Gene3D" id="1.20.58.520">
    <property type="entry name" value="Amidohydrolase"/>
    <property type="match status" value="1"/>
</dbReference>
<dbReference type="OrthoDB" id="339103at2"/>
<organism evidence="1 2">
    <name type="scientific">Leptospira fainei serovar Hurstbridge str. BUT 6</name>
    <dbReference type="NCBI Taxonomy" id="1193011"/>
    <lineage>
        <taxon>Bacteria</taxon>
        <taxon>Pseudomonadati</taxon>
        <taxon>Spirochaetota</taxon>
        <taxon>Spirochaetia</taxon>
        <taxon>Leptospirales</taxon>
        <taxon>Leptospiraceae</taxon>
        <taxon>Leptospira</taxon>
    </lineage>
</organism>
<dbReference type="InterPro" id="IPR032466">
    <property type="entry name" value="Metal_Hydrolase"/>
</dbReference>
<dbReference type="PANTHER" id="PTHR43135">
    <property type="entry name" value="ALPHA-D-RIBOSE 1-METHYLPHOSPHONATE 5-TRIPHOSPHATE DIPHOSPHATASE"/>
    <property type="match status" value="1"/>
</dbReference>
<dbReference type="AlphaFoldDB" id="S3W052"/>
<gene>
    <name evidence="1" type="ORF">LEP1GSC058_2716</name>
</gene>
<comment type="caution">
    <text evidence="1">The sequence shown here is derived from an EMBL/GenBank/DDBJ whole genome shotgun (WGS) entry which is preliminary data.</text>
</comment>
<dbReference type="Gene3D" id="3.40.50.10910">
    <property type="entry name" value="Amidohydrolase"/>
    <property type="match status" value="1"/>
</dbReference>
<dbReference type="Gene3D" id="3.30.110.90">
    <property type="entry name" value="Amidohydrolase"/>
    <property type="match status" value="1"/>
</dbReference>
<sequence>MFVKRLIPAIPKKVFSHYFLCKTSFFWGLFFFSSFSVIEAQSWSWKGVFVIEPGSLEYKGPVDLSVKDGIVEKISPSSNAQNPLFILPGFCDAHVTLGANSIGGQKDKNELQEDIRSFLQHGFVFLQSIADASWVEDLARSRRKTGEFPQISISSPILVADSIELRNAGSKLSGYKILHNQEEAIRAVSNRGIGRAHLFLRHDAGEPFQIDGQLLYRMKTQADEKGLELAVSAFGEEFASWEALSAGVPVLYHPIPETSSIAPVSRNLVQSYWGPMFGVYYNQKQVGTPGFSEEWNRLLAWSPRFKEKAFSNEWISTLVPLGEKEKAEADKEYDSYLAFLKARKNLALKILLASGTGHYLIFPGIGGWKEISILSEILGPKEALRAATETACTYLEAAHEGKIRVGKSAQFLVFSEDPLSGWEKLRSLQTVVTERRRTEILPPKKPASKRGR</sequence>
<dbReference type="EMBL" id="AKWZ02000010">
    <property type="protein sequence ID" value="EPG73727.1"/>
    <property type="molecule type" value="Genomic_DNA"/>
</dbReference>
<proteinExistence type="predicted"/>
<dbReference type="GO" id="GO:0016810">
    <property type="term" value="F:hydrolase activity, acting on carbon-nitrogen (but not peptide) bonds"/>
    <property type="evidence" value="ECO:0007669"/>
    <property type="project" value="InterPro"/>
</dbReference>
<reference evidence="1" key="1">
    <citation type="submission" date="2013-04" db="EMBL/GenBank/DDBJ databases">
        <authorList>
            <person name="Harkins D.M."/>
            <person name="Durkin A.S."/>
            <person name="Selengut J.D."/>
            <person name="Sanka R."/>
            <person name="DePew J."/>
            <person name="Purushe J."/>
            <person name="Ahmed A."/>
            <person name="van der Linden H."/>
            <person name="Goris M.G.A."/>
            <person name="Hartskeerl R.A."/>
            <person name="Vinetz J.M."/>
            <person name="Sutton G.G."/>
            <person name="Nelson W.C."/>
            <person name="Fouts D.E."/>
        </authorList>
    </citation>
    <scope>NUCLEOTIDE SEQUENCE [LARGE SCALE GENOMIC DNA]</scope>
    <source>
        <strain evidence="1">BUT 6</strain>
    </source>
</reference>
<dbReference type="RefSeq" id="WP_016550200.1">
    <property type="nucleotide sequence ID" value="NZ_AKWZ02000010.1"/>
</dbReference>
<protein>
    <recommendedName>
        <fullName evidence="3">Amidohydrolase family protein</fullName>
    </recommendedName>
</protein>
<evidence type="ECO:0008006" key="3">
    <source>
        <dbReference type="Google" id="ProtNLM"/>
    </source>
</evidence>
<dbReference type="SUPFAM" id="SSF51556">
    <property type="entry name" value="Metallo-dependent hydrolases"/>
    <property type="match status" value="1"/>
</dbReference>
<dbReference type="Proteomes" id="UP000014540">
    <property type="component" value="Unassembled WGS sequence"/>
</dbReference>
<dbReference type="PANTHER" id="PTHR43135:SF3">
    <property type="entry name" value="ALPHA-D-RIBOSE 1-METHYLPHOSPHONATE 5-TRIPHOSPHATE DIPHOSPHATASE"/>
    <property type="match status" value="1"/>
</dbReference>
<name>S3W052_9LEPT</name>
<accession>S3W052</accession>
<dbReference type="STRING" id="1193011.LEP1GSC058_2716"/>